<dbReference type="InterPro" id="IPR000537">
    <property type="entry name" value="UbiA_prenyltransferase"/>
</dbReference>
<protein>
    <recommendedName>
        <fullName evidence="8">UbiA prenyltransferase</fullName>
    </recommendedName>
</protein>
<keyword evidence="4 5" id="KW-0472">Membrane</keyword>
<feature type="transmembrane region" description="Helical" evidence="5">
    <location>
        <begin position="226"/>
        <end position="249"/>
    </location>
</feature>
<evidence type="ECO:0008006" key="8">
    <source>
        <dbReference type="Google" id="ProtNLM"/>
    </source>
</evidence>
<dbReference type="CDD" id="cd13965">
    <property type="entry name" value="PT_UbiA_3"/>
    <property type="match status" value="1"/>
</dbReference>
<keyword evidence="2 5" id="KW-0812">Transmembrane</keyword>
<comment type="caution">
    <text evidence="6">The sequence shown here is derived from an EMBL/GenBank/DDBJ whole genome shotgun (WGS) entry which is preliminary data.</text>
</comment>
<dbReference type="InterPro" id="IPR044878">
    <property type="entry name" value="UbiA_sf"/>
</dbReference>
<keyword evidence="3 5" id="KW-1133">Transmembrane helix</keyword>
<evidence type="ECO:0000313" key="7">
    <source>
        <dbReference type="Proteomes" id="UP001521222"/>
    </source>
</evidence>
<evidence type="ECO:0000256" key="3">
    <source>
        <dbReference type="ARBA" id="ARBA00022989"/>
    </source>
</evidence>
<evidence type="ECO:0000256" key="5">
    <source>
        <dbReference type="SAM" id="Phobius"/>
    </source>
</evidence>
<comment type="subcellular location">
    <subcellularLocation>
        <location evidence="1">Membrane</location>
        <topology evidence="1">Multi-pass membrane protein</topology>
    </subcellularLocation>
</comment>
<evidence type="ECO:0000256" key="2">
    <source>
        <dbReference type="ARBA" id="ARBA00022692"/>
    </source>
</evidence>
<keyword evidence="7" id="KW-1185">Reference proteome</keyword>
<feature type="transmembrane region" description="Helical" evidence="5">
    <location>
        <begin position="86"/>
        <end position="110"/>
    </location>
</feature>
<dbReference type="Gene3D" id="1.10.357.140">
    <property type="entry name" value="UbiA prenyltransferase"/>
    <property type="match status" value="1"/>
</dbReference>
<feature type="transmembrane region" description="Helical" evidence="5">
    <location>
        <begin position="352"/>
        <end position="369"/>
    </location>
</feature>
<proteinExistence type="predicted"/>
<dbReference type="Proteomes" id="UP001521222">
    <property type="component" value="Unassembled WGS sequence"/>
</dbReference>
<dbReference type="PANTHER" id="PTHR42723">
    <property type="entry name" value="CHLOROPHYLL SYNTHASE"/>
    <property type="match status" value="1"/>
</dbReference>
<evidence type="ECO:0000256" key="1">
    <source>
        <dbReference type="ARBA" id="ARBA00004141"/>
    </source>
</evidence>
<feature type="transmembrane region" description="Helical" evidence="5">
    <location>
        <begin position="255"/>
        <end position="274"/>
    </location>
</feature>
<dbReference type="EMBL" id="JAKIXB020000009">
    <property type="protein sequence ID" value="KAL1605748.1"/>
    <property type="molecule type" value="Genomic_DNA"/>
</dbReference>
<evidence type="ECO:0000313" key="6">
    <source>
        <dbReference type="EMBL" id="KAL1605748.1"/>
    </source>
</evidence>
<gene>
    <name evidence="6" type="ORF">SLS59_003552</name>
</gene>
<reference evidence="6 7" key="1">
    <citation type="submission" date="2024-02" db="EMBL/GenBank/DDBJ databases">
        <title>De novo assembly and annotation of 12 fungi associated with fruit tree decline syndrome in Ontario, Canada.</title>
        <authorList>
            <person name="Sulman M."/>
            <person name="Ellouze W."/>
            <person name="Ilyukhin E."/>
        </authorList>
    </citation>
    <scope>NUCLEOTIDE SEQUENCE [LARGE SCALE GENOMIC DNA]</scope>
    <source>
        <strain evidence="6 7">M97-236</strain>
    </source>
</reference>
<accession>A0ABR3RNA4</accession>
<feature type="transmembrane region" description="Helical" evidence="5">
    <location>
        <begin position="122"/>
        <end position="144"/>
    </location>
</feature>
<name>A0ABR3RNA4_9PLEO</name>
<sequence>MGQTLCQKPSRASKPDLTVAETRVITQEIIGFLETIYHTASYLKNLPSHLTKLIFGTPETDATLLTQRIVFILESIHHVGTFLKTLYLFTASDFVTFAVPTVLFGLFGSLSGHVLSTNQDPTLVLTLLHIPQSLLLIWTNLLIFNISNQRTPSAVEEDALNKPHRPIPSGRITIEQARQVNLALVPVVLTLSWLSGVWHETLILLAMQWMYNDLRGCDESILLRNALIAVGYGLYSAIALSIMIGSSHVLTLGGYQWIGIITLVMFTTQHICDIKDAPGDRLRSRRSAPIVLGDGVCRWSVSIPIMACSILCPAFFSLGVLSYAFTLSFGALVAGRTLFLRDLKSDKLTWKLWALWTCSLFVLPLVASSDAGVDASMLWEAAMHYACPGHDCVERLNVVAVSGVALAVKGSSMVGRVGVRAEGNMTSVPSIIVEGVVA</sequence>
<dbReference type="Pfam" id="PF01040">
    <property type="entry name" value="UbiA"/>
    <property type="match status" value="1"/>
</dbReference>
<dbReference type="PANTHER" id="PTHR42723:SF1">
    <property type="entry name" value="CHLOROPHYLL SYNTHASE, CHLOROPLASTIC"/>
    <property type="match status" value="1"/>
</dbReference>
<dbReference type="InterPro" id="IPR050475">
    <property type="entry name" value="Prenyltransferase_related"/>
</dbReference>
<feature type="transmembrane region" description="Helical" evidence="5">
    <location>
        <begin position="183"/>
        <end position="205"/>
    </location>
</feature>
<evidence type="ECO:0000256" key="4">
    <source>
        <dbReference type="ARBA" id="ARBA00023136"/>
    </source>
</evidence>
<organism evidence="6 7">
    <name type="scientific">Nothophoma quercina</name>
    <dbReference type="NCBI Taxonomy" id="749835"/>
    <lineage>
        <taxon>Eukaryota</taxon>
        <taxon>Fungi</taxon>
        <taxon>Dikarya</taxon>
        <taxon>Ascomycota</taxon>
        <taxon>Pezizomycotina</taxon>
        <taxon>Dothideomycetes</taxon>
        <taxon>Pleosporomycetidae</taxon>
        <taxon>Pleosporales</taxon>
        <taxon>Pleosporineae</taxon>
        <taxon>Didymellaceae</taxon>
        <taxon>Nothophoma</taxon>
    </lineage>
</organism>
<feature type="transmembrane region" description="Helical" evidence="5">
    <location>
        <begin position="322"/>
        <end position="340"/>
    </location>
</feature>